<name>A0A2J8NR11_PANTR</name>
<evidence type="ECO:0000313" key="2">
    <source>
        <dbReference type="Proteomes" id="UP000236370"/>
    </source>
</evidence>
<dbReference type="AlphaFoldDB" id="A0A2J8NR11"/>
<comment type="caution">
    <text evidence="1">The sequence shown here is derived from an EMBL/GenBank/DDBJ whole genome shotgun (WGS) entry which is preliminary data.</text>
</comment>
<organism evidence="1 2">
    <name type="scientific">Pan troglodytes</name>
    <name type="common">Chimpanzee</name>
    <dbReference type="NCBI Taxonomy" id="9598"/>
    <lineage>
        <taxon>Eukaryota</taxon>
        <taxon>Metazoa</taxon>
        <taxon>Chordata</taxon>
        <taxon>Craniata</taxon>
        <taxon>Vertebrata</taxon>
        <taxon>Euteleostomi</taxon>
        <taxon>Mammalia</taxon>
        <taxon>Eutheria</taxon>
        <taxon>Euarchontoglires</taxon>
        <taxon>Primates</taxon>
        <taxon>Haplorrhini</taxon>
        <taxon>Catarrhini</taxon>
        <taxon>Hominidae</taxon>
        <taxon>Pan</taxon>
    </lineage>
</organism>
<evidence type="ECO:0000313" key="1">
    <source>
        <dbReference type="EMBL" id="PNI74212.1"/>
    </source>
</evidence>
<sequence length="60" mass="6832">MAQNTENQDPVGSILIQIHEDLYQLKEKLTKFSPEEKGETLDIQSLETAIKRTEVGLRGF</sequence>
<reference evidence="1 2" key="1">
    <citation type="submission" date="2017-12" db="EMBL/GenBank/DDBJ databases">
        <title>High-resolution comparative analysis of great ape genomes.</title>
        <authorList>
            <person name="Pollen A."/>
            <person name="Hastie A."/>
            <person name="Hormozdiari F."/>
            <person name="Dougherty M."/>
            <person name="Liu R."/>
            <person name="Chaisson M."/>
            <person name="Hoppe E."/>
            <person name="Hill C."/>
            <person name="Pang A."/>
            <person name="Hillier L."/>
            <person name="Baker C."/>
            <person name="Armstrong J."/>
            <person name="Shendure J."/>
            <person name="Paten B."/>
            <person name="Wilson R."/>
            <person name="Chao H."/>
            <person name="Schneider V."/>
            <person name="Ventura M."/>
            <person name="Kronenberg Z."/>
            <person name="Murali S."/>
            <person name="Gordon D."/>
            <person name="Cantsilieris S."/>
            <person name="Munson K."/>
            <person name="Nelson B."/>
            <person name="Raja A."/>
            <person name="Underwood J."/>
            <person name="Diekhans M."/>
            <person name="Fiddes I."/>
            <person name="Haussler D."/>
            <person name="Eichler E."/>
        </authorList>
    </citation>
    <scope>NUCLEOTIDE SEQUENCE [LARGE SCALE GENOMIC DNA]</scope>
    <source>
        <strain evidence="1">Yerkes chimp pedigree #C0471</strain>
    </source>
</reference>
<dbReference type="PANTHER" id="PTHR14465">
    <property type="entry name" value="IQ DOMAIN-CONTAINING PROTEIN H"/>
    <property type="match status" value="1"/>
</dbReference>
<dbReference type="InterPro" id="IPR038752">
    <property type="entry name" value="IQCH"/>
</dbReference>
<accession>A0A2J8NR11</accession>
<dbReference type="Proteomes" id="UP000236370">
    <property type="component" value="Unassembled WGS sequence"/>
</dbReference>
<proteinExistence type="predicted"/>
<dbReference type="PANTHER" id="PTHR14465:SF0">
    <property type="entry name" value="IQ DOMAIN-CONTAINING PROTEIN H"/>
    <property type="match status" value="1"/>
</dbReference>
<gene>
    <name evidence="1" type="ORF">CK820_G0008230</name>
</gene>
<protein>
    <submittedName>
        <fullName evidence="1">IQCH isoform 2</fullName>
    </submittedName>
</protein>
<dbReference type="EMBL" id="NBAG03000224">
    <property type="protein sequence ID" value="PNI74212.1"/>
    <property type="molecule type" value="Genomic_DNA"/>
</dbReference>